<dbReference type="Gene3D" id="6.10.140.2220">
    <property type="match status" value="1"/>
</dbReference>
<dbReference type="Gene3D" id="2.170.270.10">
    <property type="entry name" value="SET domain"/>
    <property type="match status" value="1"/>
</dbReference>
<dbReference type="SUPFAM" id="SSF82199">
    <property type="entry name" value="SET domain"/>
    <property type="match status" value="1"/>
</dbReference>
<dbReference type="Pfam" id="PF00856">
    <property type="entry name" value="SET"/>
    <property type="match status" value="1"/>
</dbReference>
<keyword evidence="3" id="KW-1185">Reference proteome</keyword>
<dbReference type="InterPro" id="IPR046341">
    <property type="entry name" value="SET_dom_sf"/>
</dbReference>
<dbReference type="Proteomes" id="UP000233551">
    <property type="component" value="Unassembled WGS sequence"/>
</dbReference>
<accession>A0A2I0KAP4</accession>
<gene>
    <name evidence="2" type="ORF">CRG98_013998</name>
</gene>
<dbReference type="PANTHER" id="PTHR47420">
    <property type="entry name" value="HISTONE-LYSINE N-METHYLTRANSFERASE ASHR2"/>
    <property type="match status" value="1"/>
</dbReference>
<protein>
    <recommendedName>
        <fullName evidence="1">SET domain-containing protein</fullName>
    </recommendedName>
</protein>
<organism evidence="2 3">
    <name type="scientific">Punica granatum</name>
    <name type="common">Pomegranate</name>
    <dbReference type="NCBI Taxonomy" id="22663"/>
    <lineage>
        <taxon>Eukaryota</taxon>
        <taxon>Viridiplantae</taxon>
        <taxon>Streptophyta</taxon>
        <taxon>Embryophyta</taxon>
        <taxon>Tracheophyta</taxon>
        <taxon>Spermatophyta</taxon>
        <taxon>Magnoliopsida</taxon>
        <taxon>eudicotyledons</taxon>
        <taxon>Gunneridae</taxon>
        <taxon>Pentapetalae</taxon>
        <taxon>rosids</taxon>
        <taxon>malvids</taxon>
        <taxon>Myrtales</taxon>
        <taxon>Lythraceae</taxon>
        <taxon>Punica</taxon>
    </lineage>
</organism>
<evidence type="ECO:0000313" key="2">
    <source>
        <dbReference type="EMBL" id="PKI65605.1"/>
    </source>
</evidence>
<dbReference type="EMBL" id="PGOL01000741">
    <property type="protein sequence ID" value="PKI65605.1"/>
    <property type="molecule type" value="Genomic_DNA"/>
</dbReference>
<evidence type="ECO:0000259" key="1">
    <source>
        <dbReference type="PROSITE" id="PS50280"/>
    </source>
</evidence>
<sequence length="342" mass="37035">MPTAENAAAPLLNVAEMQGRGRALVAAQPLRGGQVVLRDSPILLYSALPFTGGPSSSSSTTIHRYCDHCFRALQSAPVLCPSCRHHAFCSPACLGVASVSSHSPWACQTLARLIDCSSFLGQPPELQVQARFLVASYNLSITSPEDFQVLQSLQGRDICSDDTASSVQLLHPLIASVCPPPPTPFPHGFSPELSANLLSKDKLNAFGLMEPFGAGGERSVRAYGIYPRASFFNHDCLPNACRFDYVDTVPDHNTDIVVRMIHDVPQGREICGSSDADIEAEKENDFPHEYFFVRYVCNRENCFGTLAPLPPSADGAASEIMECNVCGQLKRANDGEEEEMGE</sequence>
<dbReference type="InterPro" id="IPR044238">
    <property type="entry name" value="ASHR2-like"/>
</dbReference>
<dbReference type="AlphaFoldDB" id="A0A2I0KAP4"/>
<reference evidence="2 3" key="1">
    <citation type="submission" date="2017-11" db="EMBL/GenBank/DDBJ databases">
        <title>De-novo sequencing of pomegranate (Punica granatum L.) genome.</title>
        <authorList>
            <person name="Akparov Z."/>
            <person name="Amiraslanov A."/>
            <person name="Hajiyeva S."/>
            <person name="Abbasov M."/>
            <person name="Kaur K."/>
            <person name="Hamwieh A."/>
            <person name="Solovyev V."/>
            <person name="Salamov A."/>
            <person name="Braich B."/>
            <person name="Kosarev P."/>
            <person name="Mahmoud A."/>
            <person name="Hajiyev E."/>
            <person name="Babayeva S."/>
            <person name="Izzatullayeva V."/>
            <person name="Mammadov A."/>
            <person name="Mammadov A."/>
            <person name="Sharifova S."/>
            <person name="Ojaghi J."/>
            <person name="Eynullazada K."/>
            <person name="Bayramov B."/>
            <person name="Abdulazimova A."/>
            <person name="Shahmuradov I."/>
        </authorList>
    </citation>
    <scope>NUCLEOTIDE SEQUENCE [LARGE SCALE GENOMIC DNA]</scope>
    <source>
        <strain evidence="3">cv. AG2017</strain>
        <tissue evidence="2">Leaf</tissue>
    </source>
</reference>
<dbReference type="STRING" id="22663.A0A2I0KAP4"/>
<dbReference type="PROSITE" id="PS50280">
    <property type="entry name" value="SET"/>
    <property type="match status" value="1"/>
</dbReference>
<dbReference type="SMART" id="SM00317">
    <property type="entry name" value="SET"/>
    <property type="match status" value="1"/>
</dbReference>
<evidence type="ECO:0000313" key="3">
    <source>
        <dbReference type="Proteomes" id="UP000233551"/>
    </source>
</evidence>
<dbReference type="PANTHER" id="PTHR47420:SF3">
    <property type="entry name" value="HISTONE-LYSINE N-METHYLTRANSFERASE ASHR2"/>
    <property type="match status" value="1"/>
</dbReference>
<comment type="caution">
    <text evidence="2">The sequence shown here is derived from an EMBL/GenBank/DDBJ whole genome shotgun (WGS) entry which is preliminary data.</text>
</comment>
<dbReference type="InterPro" id="IPR001214">
    <property type="entry name" value="SET_dom"/>
</dbReference>
<dbReference type="Gene3D" id="1.10.220.160">
    <property type="match status" value="1"/>
</dbReference>
<feature type="domain" description="SET" evidence="1">
    <location>
        <begin position="10"/>
        <end position="275"/>
    </location>
</feature>
<name>A0A2I0KAP4_PUNGR</name>
<proteinExistence type="predicted"/>